<name>A0A926IG68_9FIRM</name>
<reference evidence="1" key="1">
    <citation type="submission" date="2020-08" db="EMBL/GenBank/DDBJ databases">
        <title>Genome public.</title>
        <authorList>
            <person name="Liu C."/>
            <person name="Sun Q."/>
        </authorList>
    </citation>
    <scope>NUCLEOTIDE SEQUENCE</scope>
    <source>
        <strain evidence="1">NSJ-12</strain>
    </source>
</reference>
<sequence length="51" mass="6138">MSEELKKALELIKNECSKYDRCCDGCYMYSEEFDECIIDEEPCDWEIEETK</sequence>
<organism evidence="1 2">
    <name type="scientific">Zhenhengia yiwuensis</name>
    <dbReference type="NCBI Taxonomy" id="2763666"/>
    <lineage>
        <taxon>Bacteria</taxon>
        <taxon>Bacillati</taxon>
        <taxon>Bacillota</taxon>
        <taxon>Clostridia</taxon>
        <taxon>Lachnospirales</taxon>
        <taxon>Lachnospiraceae</taxon>
        <taxon>Zhenhengia</taxon>
    </lineage>
</organism>
<dbReference type="AlphaFoldDB" id="A0A926IG68"/>
<accession>A0A926IG68</accession>
<protein>
    <submittedName>
        <fullName evidence="1">Uncharacterized protein</fullName>
    </submittedName>
</protein>
<evidence type="ECO:0000313" key="1">
    <source>
        <dbReference type="EMBL" id="MBC8581769.1"/>
    </source>
</evidence>
<dbReference type="RefSeq" id="WP_249334838.1">
    <property type="nucleotide sequence ID" value="NZ_JACRSY010000098.1"/>
</dbReference>
<comment type="caution">
    <text evidence="1">The sequence shown here is derived from an EMBL/GenBank/DDBJ whole genome shotgun (WGS) entry which is preliminary data.</text>
</comment>
<dbReference type="EMBL" id="JACRSY010000098">
    <property type="protein sequence ID" value="MBC8581769.1"/>
    <property type="molecule type" value="Genomic_DNA"/>
</dbReference>
<keyword evidence="2" id="KW-1185">Reference proteome</keyword>
<evidence type="ECO:0000313" key="2">
    <source>
        <dbReference type="Proteomes" id="UP000655830"/>
    </source>
</evidence>
<gene>
    <name evidence="1" type="ORF">H8718_20075</name>
</gene>
<dbReference type="Proteomes" id="UP000655830">
    <property type="component" value="Unassembled WGS sequence"/>
</dbReference>
<proteinExistence type="predicted"/>